<dbReference type="GO" id="GO:0016491">
    <property type="term" value="F:oxidoreductase activity"/>
    <property type="evidence" value="ECO:0007669"/>
    <property type="project" value="UniProtKB-KW"/>
</dbReference>
<name>A0A9X0AVK1_9HELO</name>
<gene>
    <name evidence="5" type="ORF">OCU04_000181</name>
</gene>
<evidence type="ECO:0000256" key="2">
    <source>
        <dbReference type="ARBA" id="ARBA00022630"/>
    </source>
</evidence>
<reference evidence="5" key="1">
    <citation type="submission" date="2022-11" db="EMBL/GenBank/DDBJ databases">
        <title>Genome Resource of Sclerotinia nivalis Strain SnTB1, a Plant Pathogen Isolated from American Ginseng.</title>
        <authorList>
            <person name="Fan S."/>
        </authorList>
    </citation>
    <scope>NUCLEOTIDE SEQUENCE</scope>
    <source>
        <strain evidence="5">SnTB1</strain>
    </source>
</reference>
<comment type="similarity">
    <text evidence="1">Belongs to the class-II pyridine nucleotide-disulfide oxidoreductase family.</text>
</comment>
<dbReference type="PANTHER" id="PTHR48105">
    <property type="entry name" value="THIOREDOXIN REDUCTASE 1-RELATED-RELATED"/>
    <property type="match status" value="1"/>
</dbReference>
<dbReference type="InterPro" id="IPR036188">
    <property type="entry name" value="FAD/NAD-bd_sf"/>
</dbReference>
<evidence type="ECO:0000313" key="6">
    <source>
        <dbReference type="Proteomes" id="UP001152300"/>
    </source>
</evidence>
<evidence type="ECO:0000259" key="4">
    <source>
        <dbReference type="Pfam" id="PF07992"/>
    </source>
</evidence>
<evidence type="ECO:0000256" key="3">
    <source>
        <dbReference type="ARBA" id="ARBA00023002"/>
    </source>
</evidence>
<organism evidence="5 6">
    <name type="scientific">Sclerotinia nivalis</name>
    <dbReference type="NCBI Taxonomy" id="352851"/>
    <lineage>
        <taxon>Eukaryota</taxon>
        <taxon>Fungi</taxon>
        <taxon>Dikarya</taxon>
        <taxon>Ascomycota</taxon>
        <taxon>Pezizomycotina</taxon>
        <taxon>Leotiomycetes</taxon>
        <taxon>Helotiales</taxon>
        <taxon>Sclerotiniaceae</taxon>
        <taxon>Sclerotinia</taxon>
    </lineage>
</organism>
<dbReference type="PRINTS" id="PR00469">
    <property type="entry name" value="PNDRDTASEII"/>
</dbReference>
<keyword evidence="3" id="KW-0560">Oxidoreductase</keyword>
<sequence>MKSLIVADVLIIGGGPSGLTAALALARQQHSVILFDSSEYRNAALQNLHLLPSWENRSFGDFLAAAQADLRNYKHVHIKKVKIVSARRVNESKCFQVQDAFGTDYQGRKIILANGVEEDFPELDGYAACWGKGINGYEEATQMNLRSSGVLAIQMIAIPKYTLHMAHMAAQHTPNNVTIYTNGSQELEESIIAASGPSPSWKFDHRRIRVVQMHPGSKYGIDVVFMDGSLVTEAFLAHSPNTRPRPPFQEQLGIEVNPMGDYMVKHPLTETSVRGVYTAGDCMTMFKVGTNAIASGAQTASFVAIKLQEEKHGIESIF</sequence>
<dbReference type="GO" id="GO:0097237">
    <property type="term" value="P:cellular response to toxic substance"/>
    <property type="evidence" value="ECO:0007669"/>
    <property type="project" value="UniProtKB-ARBA"/>
</dbReference>
<evidence type="ECO:0000256" key="1">
    <source>
        <dbReference type="ARBA" id="ARBA00009333"/>
    </source>
</evidence>
<dbReference type="OrthoDB" id="10260355at2759"/>
<comment type="caution">
    <text evidence="5">The sequence shown here is derived from an EMBL/GenBank/DDBJ whole genome shotgun (WGS) entry which is preliminary data.</text>
</comment>
<dbReference type="Pfam" id="PF07992">
    <property type="entry name" value="Pyr_redox_2"/>
    <property type="match status" value="1"/>
</dbReference>
<keyword evidence="2" id="KW-0285">Flavoprotein</keyword>
<dbReference type="Proteomes" id="UP001152300">
    <property type="component" value="Unassembled WGS sequence"/>
</dbReference>
<dbReference type="PRINTS" id="PR00368">
    <property type="entry name" value="FADPNR"/>
</dbReference>
<proteinExistence type="inferred from homology"/>
<keyword evidence="6" id="KW-1185">Reference proteome</keyword>
<dbReference type="InterPro" id="IPR050097">
    <property type="entry name" value="Ferredoxin-NADP_redctase_2"/>
</dbReference>
<dbReference type="InterPro" id="IPR023753">
    <property type="entry name" value="FAD/NAD-binding_dom"/>
</dbReference>
<protein>
    <recommendedName>
        <fullName evidence="4">FAD/NAD(P)-binding domain-containing protein</fullName>
    </recommendedName>
</protein>
<dbReference type="Gene3D" id="3.50.50.60">
    <property type="entry name" value="FAD/NAD(P)-binding domain"/>
    <property type="match status" value="2"/>
</dbReference>
<dbReference type="EMBL" id="JAPEIS010000001">
    <property type="protein sequence ID" value="KAJ8069762.1"/>
    <property type="molecule type" value="Genomic_DNA"/>
</dbReference>
<feature type="domain" description="FAD/NAD(P)-binding" evidence="4">
    <location>
        <begin position="8"/>
        <end position="147"/>
    </location>
</feature>
<evidence type="ECO:0000313" key="5">
    <source>
        <dbReference type="EMBL" id="KAJ8069762.1"/>
    </source>
</evidence>
<accession>A0A9X0AVK1</accession>
<dbReference type="AlphaFoldDB" id="A0A9X0AVK1"/>
<dbReference type="SUPFAM" id="SSF51905">
    <property type="entry name" value="FAD/NAD(P)-binding domain"/>
    <property type="match status" value="1"/>
</dbReference>